<feature type="domain" description="DJ-1/PfpI" evidence="1">
    <location>
        <begin position="24"/>
        <end position="190"/>
    </location>
</feature>
<dbReference type="PANTHER" id="PTHR43130">
    <property type="entry name" value="ARAC-FAMILY TRANSCRIPTIONAL REGULATOR"/>
    <property type="match status" value="1"/>
</dbReference>
<dbReference type="InterPro" id="IPR002818">
    <property type="entry name" value="DJ-1/PfpI"/>
</dbReference>
<dbReference type="Gene3D" id="3.40.50.880">
    <property type="match status" value="1"/>
</dbReference>
<evidence type="ECO:0000259" key="1">
    <source>
        <dbReference type="Pfam" id="PF01965"/>
    </source>
</evidence>
<dbReference type="InterPro" id="IPR029062">
    <property type="entry name" value="Class_I_gatase-like"/>
</dbReference>
<organism evidence="2 3">
    <name type="scientific">Legionella pneumophila subsp. pneumophila</name>
    <dbReference type="NCBI Taxonomy" id="91891"/>
    <lineage>
        <taxon>Bacteria</taxon>
        <taxon>Pseudomonadati</taxon>
        <taxon>Pseudomonadota</taxon>
        <taxon>Gammaproteobacteria</taxon>
        <taxon>Legionellales</taxon>
        <taxon>Legionellaceae</taxon>
        <taxon>Legionella</taxon>
    </lineage>
</organism>
<evidence type="ECO:0000313" key="3">
    <source>
        <dbReference type="Proteomes" id="UP000277145"/>
    </source>
</evidence>
<comment type="caution">
    <text evidence="2">The sequence shown here is derived from an EMBL/GenBank/DDBJ whole genome shotgun (WGS) entry which is preliminary data.</text>
</comment>
<reference evidence="2 3" key="1">
    <citation type="submission" date="2018-08" db="EMBL/GenBank/DDBJ databases">
        <title>Genome Sequences of Legionella pneumophila subsp. pneumophila Isolates, Recovered from a Drinking Water System in a Large Builging.</title>
        <authorList>
            <person name="Gomez-Alvarez V."/>
            <person name="Boczek L."/>
            <person name="King D."/>
            <person name="Pemberton A."/>
            <person name="Pfaller S."/>
            <person name="Rodgers M."/>
            <person name="Santodomingo J."/>
            <person name="Revetta R."/>
        </authorList>
    </citation>
    <scope>NUCLEOTIDE SEQUENCE [LARGE SCALE GENOMIC DNA]</scope>
    <source>
        <strain evidence="2 3">L01C.1</strain>
    </source>
</reference>
<dbReference type="SUPFAM" id="SSF52317">
    <property type="entry name" value="Class I glutamine amidotransferase-like"/>
    <property type="match status" value="1"/>
</dbReference>
<protein>
    <submittedName>
        <fullName evidence="2">DJ-1/PfpI family protein</fullName>
    </submittedName>
</protein>
<proteinExistence type="predicted"/>
<dbReference type="CDD" id="cd03139">
    <property type="entry name" value="GATase1_PfpI_2"/>
    <property type="match status" value="1"/>
</dbReference>
<dbReference type="InterPro" id="IPR052158">
    <property type="entry name" value="INH-QAR"/>
</dbReference>
<gene>
    <name evidence="2" type="ORF">D1H98_11805</name>
</gene>
<dbReference type="EMBL" id="QWDR01000002">
    <property type="protein sequence ID" value="RJY29711.1"/>
    <property type="molecule type" value="Genomic_DNA"/>
</dbReference>
<dbReference type="Proteomes" id="UP000277145">
    <property type="component" value="Unassembled WGS sequence"/>
</dbReference>
<sequence length="251" mass="28440">MGFFRLRWNCMKNALKREDAANKKLGVLIYENVQPMDVIGPWEVFATWKTILDAPIDMFLVAESSNEVCCANQISLKPHCEFNNSPQFDYLLVPGGAGRREQVNNPRLISFLKKQAQNTDYLLSVCTGAFLLHAAGLLIHHEATTYWRAMPELKSFEDVQLVEKRIVKSGKVWTTGGISSGIDLAFEFISTIAGNDVAGKVQLLFEYFPECKLYSQPAMVSELPSYYATKKDEAVLEMNLPDYIKEYFKKS</sequence>
<dbReference type="PANTHER" id="PTHR43130:SF3">
    <property type="entry name" value="HTH-TYPE TRANSCRIPTIONAL REGULATOR RV1931C"/>
    <property type="match status" value="1"/>
</dbReference>
<dbReference type="Pfam" id="PF01965">
    <property type="entry name" value="DJ-1_PfpI"/>
    <property type="match status" value="1"/>
</dbReference>
<name>A0A3A6V9E3_LEGPN</name>
<accession>A0A3A6V9E3</accession>
<dbReference type="AlphaFoldDB" id="A0A3A6V9E3"/>
<evidence type="ECO:0000313" key="2">
    <source>
        <dbReference type="EMBL" id="RJY29711.1"/>
    </source>
</evidence>